<gene>
    <name evidence="10" type="primary">dhaL_2</name>
    <name evidence="10" type="ORF">CAFE_36630</name>
    <name evidence="11" type="ORF">HCR03_03320</name>
</gene>
<reference evidence="11 13" key="2">
    <citation type="submission" date="2020-08" db="EMBL/GenBank/DDBJ databases">
        <title>The isolate Caproiciproducens sp. 7D4C2 produces n-caproate at mildly acidic conditions from hexoses: genome and rBOX comparison with related strains and chain-elongating bacteria.</title>
        <authorList>
            <person name="Esquivel-Elizondo S."/>
            <person name="Bagci C."/>
            <person name="Temovska M."/>
            <person name="Jeon B.S."/>
            <person name="Bessarab I."/>
            <person name="Williams R.B.H."/>
            <person name="Huson D.H."/>
            <person name="Angenent L.T."/>
        </authorList>
    </citation>
    <scope>NUCLEOTIDE SEQUENCE [LARGE SCALE GENOMIC DNA]</scope>
    <source>
        <strain evidence="11 13">7D4C2</strain>
    </source>
</reference>
<dbReference type="GO" id="GO:0047324">
    <property type="term" value="F:phosphoenolpyruvate-glycerone phosphotransferase activity"/>
    <property type="evidence" value="ECO:0007669"/>
    <property type="project" value="UniProtKB-EC"/>
</dbReference>
<proteinExistence type="predicted"/>
<evidence type="ECO:0000256" key="7">
    <source>
        <dbReference type="ARBA" id="ARBA00046577"/>
    </source>
</evidence>
<dbReference type="GO" id="GO:0004371">
    <property type="term" value="F:glycerone kinase activity"/>
    <property type="evidence" value="ECO:0007669"/>
    <property type="project" value="InterPro"/>
</dbReference>
<organism evidence="10 12">
    <name type="scientific">Caproicibacter fermentans</name>
    <dbReference type="NCBI Taxonomy" id="2576756"/>
    <lineage>
        <taxon>Bacteria</taxon>
        <taxon>Bacillati</taxon>
        <taxon>Bacillota</taxon>
        <taxon>Clostridia</taxon>
        <taxon>Eubacteriales</taxon>
        <taxon>Acutalibacteraceae</taxon>
        <taxon>Caproicibacter</taxon>
    </lineage>
</organism>
<comment type="subunit">
    <text evidence="7">Homodimer. The dihydroxyacetone kinase complex is composed of a homodimer of DhaM, a homodimer of DhaK and the subunit DhaL.</text>
</comment>
<dbReference type="Pfam" id="PF02734">
    <property type="entry name" value="Dak2"/>
    <property type="match status" value="1"/>
</dbReference>
<reference evidence="10 12" key="1">
    <citation type="submission" date="2019-09" db="EMBL/GenBank/DDBJ databases">
        <title>Genome sequence of Clostridium sp. EA1.</title>
        <authorList>
            <person name="Poehlein A."/>
            <person name="Bengelsdorf F.R."/>
            <person name="Daniel R."/>
        </authorList>
    </citation>
    <scope>NUCLEOTIDE SEQUENCE [LARGE SCALE GENOMIC DNA]</scope>
    <source>
        <strain evidence="10 12">EA1</strain>
    </source>
</reference>
<evidence type="ECO:0000256" key="4">
    <source>
        <dbReference type="ARBA" id="ARBA00022679"/>
    </source>
</evidence>
<dbReference type="SMART" id="SM01120">
    <property type="entry name" value="Dak2"/>
    <property type="match status" value="1"/>
</dbReference>
<dbReference type="PANTHER" id="PTHR28629">
    <property type="entry name" value="TRIOKINASE/FMN CYCLASE"/>
    <property type="match status" value="1"/>
</dbReference>
<evidence type="ECO:0000256" key="8">
    <source>
        <dbReference type="ARBA" id="ARBA00055771"/>
    </source>
</evidence>
<dbReference type="Proteomes" id="UP000469440">
    <property type="component" value="Unassembled WGS sequence"/>
</dbReference>
<evidence type="ECO:0000256" key="6">
    <source>
        <dbReference type="ARBA" id="ARBA00022798"/>
    </source>
</evidence>
<keyword evidence="12" id="KW-1185">Reference proteome</keyword>
<accession>A0A6N8I455</accession>
<keyword evidence="4 10" id="KW-0808">Transferase</keyword>
<evidence type="ECO:0000256" key="5">
    <source>
        <dbReference type="ARBA" id="ARBA00022777"/>
    </source>
</evidence>
<dbReference type="AlphaFoldDB" id="A0A6N8I455"/>
<dbReference type="Gene3D" id="1.25.40.340">
    <property type="match status" value="1"/>
</dbReference>
<evidence type="ECO:0000256" key="1">
    <source>
        <dbReference type="ARBA" id="ARBA00001113"/>
    </source>
</evidence>
<evidence type="ECO:0000313" key="10">
    <source>
        <dbReference type="EMBL" id="MVB12916.1"/>
    </source>
</evidence>
<dbReference type="RefSeq" id="WP_066644106.1">
    <property type="nucleotide sequence ID" value="NZ_CP060286.1"/>
</dbReference>
<dbReference type="KEGG" id="cfem:HCR03_03320"/>
<keyword evidence="5 10" id="KW-0418">Kinase</keyword>
<dbReference type="InterPro" id="IPR050861">
    <property type="entry name" value="Dihydroxyacetone_Kinase"/>
</dbReference>
<evidence type="ECO:0000256" key="2">
    <source>
        <dbReference type="ARBA" id="ARBA00004745"/>
    </source>
</evidence>
<feature type="domain" description="DhaL" evidence="9">
    <location>
        <begin position="7"/>
        <end position="207"/>
    </location>
</feature>
<keyword evidence="6" id="KW-0319">Glycerol metabolism</keyword>
<dbReference type="InterPro" id="IPR004007">
    <property type="entry name" value="DhaL_dom"/>
</dbReference>
<dbReference type="OrthoDB" id="9800291at2"/>
<dbReference type="InterPro" id="IPR036117">
    <property type="entry name" value="DhaL_dom_sf"/>
</dbReference>
<evidence type="ECO:0000313" key="11">
    <source>
        <dbReference type="EMBL" id="QNK41338.1"/>
    </source>
</evidence>
<evidence type="ECO:0000313" key="13">
    <source>
        <dbReference type="Proteomes" id="UP000515909"/>
    </source>
</evidence>
<evidence type="ECO:0000256" key="3">
    <source>
        <dbReference type="ARBA" id="ARBA00012095"/>
    </source>
</evidence>
<dbReference type="Proteomes" id="UP000515909">
    <property type="component" value="Chromosome"/>
</dbReference>
<dbReference type="EC" id="2.7.1.121" evidence="3"/>
<dbReference type="EMBL" id="CP060286">
    <property type="protein sequence ID" value="QNK41338.1"/>
    <property type="molecule type" value="Genomic_DNA"/>
</dbReference>
<evidence type="ECO:0000313" key="12">
    <source>
        <dbReference type="Proteomes" id="UP000469440"/>
    </source>
</evidence>
<evidence type="ECO:0000259" key="9">
    <source>
        <dbReference type="PROSITE" id="PS51480"/>
    </source>
</evidence>
<dbReference type="GO" id="GO:0005829">
    <property type="term" value="C:cytosol"/>
    <property type="evidence" value="ECO:0007669"/>
    <property type="project" value="TreeGrafter"/>
</dbReference>
<protein>
    <recommendedName>
        <fullName evidence="3">phosphoenolpyruvate--glycerone phosphotransferase</fullName>
        <ecNumber evidence="3">2.7.1.121</ecNumber>
    </recommendedName>
</protein>
<dbReference type="FunFam" id="1.25.40.340:FF:000002">
    <property type="entry name" value="Dihydroxyacetone kinase, L subunit"/>
    <property type="match status" value="1"/>
</dbReference>
<name>A0A6N8I455_9FIRM</name>
<dbReference type="SUPFAM" id="SSF101473">
    <property type="entry name" value="DhaL-like"/>
    <property type="match status" value="1"/>
</dbReference>
<accession>A0A7G8TCJ7</accession>
<dbReference type="EMBL" id="VWXL01000106">
    <property type="protein sequence ID" value="MVB12916.1"/>
    <property type="molecule type" value="Genomic_DNA"/>
</dbReference>
<dbReference type="PANTHER" id="PTHR28629:SF4">
    <property type="entry name" value="TRIOKINASE_FMN CYCLASE"/>
    <property type="match status" value="1"/>
</dbReference>
<sequence length="211" mass="22319">MNVVTRKQLVDFVCEASRLMEEKKEYLIELDAAMGDGDLGLTMSAGFGKASEFVLSSEETDLGKLLMQAGMVFARTVPSTMGTLIASAFLKAGKGALGKTELTVDGLACFAQDFVCGIMERGKAQRGNRTIVDSLAPAADALQKAAKEGLSVAECCKRAMEGAAKGVEDTKSMLPAFGRAVYFGEKALGRPDQGALVGYYLYQALSSSAQE</sequence>
<dbReference type="GO" id="GO:0019563">
    <property type="term" value="P:glycerol catabolic process"/>
    <property type="evidence" value="ECO:0007669"/>
    <property type="project" value="TreeGrafter"/>
</dbReference>
<dbReference type="PROSITE" id="PS51480">
    <property type="entry name" value="DHAL"/>
    <property type="match status" value="1"/>
</dbReference>
<comment type="catalytic activity">
    <reaction evidence="1">
        <text>dihydroxyacetone + phosphoenolpyruvate = dihydroxyacetone phosphate + pyruvate</text>
        <dbReference type="Rhea" id="RHEA:18381"/>
        <dbReference type="ChEBI" id="CHEBI:15361"/>
        <dbReference type="ChEBI" id="CHEBI:16016"/>
        <dbReference type="ChEBI" id="CHEBI:57642"/>
        <dbReference type="ChEBI" id="CHEBI:58702"/>
        <dbReference type="EC" id="2.7.1.121"/>
    </reaction>
</comment>
<comment type="function">
    <text evidence="8">ADP-binding subunit of the dihydroxyacetone kinase, which is responsible for the phosphoenolpyruvate (PEP)-dependent phosphorylation of dihydroxyacetone. DhaL-ADP is converted to DhaL-ATP via a phosphoryl group transfer from DhaM and transmits it to dihydroxyacetone binds to DhaK.</text>
</comment>
<comment type="pathway">
    <text evidence="2">Polyol metabolism; glycerol degradation.</text>
</comment>